<keyword evidence="1" id="KW-0732">Signal</keyword>
<dbReference type="GeneID" id="43449007"/>
<feature type="chain" id="PRO_5004743687" description="DUF732 domain-containing protein" evidence="1">
    <location>
        <begin position="28"/>
        <end position="115"/>
    </location>
</feature>
<accession>V5X8J9</accession>
<dbReference type="InterPro" id="IPR007969">
    <property type="entry name" value="DUF732"/>
</dbReference>
<gene>
    <name evidence="3" type="ORF">D174_05740</name>
</gene>
<evidence type="ECO:0000313" key="4">
    <source>
        <dbReference type="Proteomes" id="UP000018763"/>
    </source>
</evidence>
<dbReference type="Pfam" id="PF05305">
    <property type="entry name" value="DUF732"/>
    <property type="match status" value="1"/>
</dbReference>
<dbReference type="Proteomes" id="UP000018763">
    <property type="component" value="Chromosome"/>
</dbReference>
<protein>
    <recommendedName>
        <fullName evidence="2">DUF732 domain-containing protein</fullName>
    </recommendedName>
</protein>
<sequence length="115" mass="12298">MRNSRIASMLAAGAVVTAFAAAPVAQADRDEAFADQLHSYGIYGQKDFNAWIAKIMCKRLHRGVDADVFASAEFVHDQLQTGSSTEQAWQFVGAGIPAYCPELAHLLTQAGQAGV</sequence>
<dbReference type="AlphaFoldDB" id="V5X8J9"/>
<dbReference type="KEGG" id="mne:D174_05740"/>
<proteinExistence type="predicted"/>
<reference evidence="3 4" key="1">
    <citation type="journal article" date="2014" name="Genome Announc.">
        <title>Complete Genome Sequence of Sterol-Transforming Mycobacterium neoaurum Strain VKM Ac-1815D.</title>
        <authorList>
            <person name="Shtratnikova V.Y."/>
            <person name="Bragin E.Y."/>
            <person name="Dovbnya D.V."/>
            <person name="Pekov Y.A."/>
            <person name="Schelkunov M.I."/>
            <person name="Strizhov N."/>
            <person name="Ivashina T.V."/>
            <person name="Ashapkin V.V."/>
            <person name="Donova M.V."/>
        </authorList>
    </citation>
    <scope>NUCLEOTIDE SEQUENCE [LARGE SCALE GENOMIC DNA]</scope>
    <source>
        <strain evidence="3 4">VKM Ac-1815D</strain>
    </source>
</reference>
<evidence type="ECO:0000256" key="1">
    <source>
        <dbReference type="SAM" id="SignalP"/>
    </source>
</evidence>
<dbReference type="EMBL" id="CP006936">
    <property type="protein sequence ID" value="AHC24118.1"/>
    <property type="molecule type" value="Genomic_DNA"/>
</dbReference>
<feature type="domain" description="DUF732" evidence="2">
    <location>
        <begin position="30"/>
        <end position="102"/>
    </location>
</feature>
<dbReference type="RefSeq" id="WP_023985282.1">
    <property type="nucleotide sequence ID" value="NC_023036.2"/>
</dbReference>
<dbReference type="eggNOG" id="ENOG5030R22">
    <property type="taxonomic scope" value="Bacteria"/>
</dbReference>
<evidence type="ECO:0000259" key="2">
    <source>
        <dbReference type="Pfam" id="PF05305"/>
    </source>
</evidence>
<name>V5X8J9_MYCNE</name>
<organism evidence="3 4">
    <name type="scientific">Mycolicibacterium neoaurum VKM Ac-1815D</name>
    <dbReference type="NCBI Taxonomy" id="700508"/>
    <lineage>
        <taxon>Bacteria</taxon>
        <taxon>Bacillati</taxon>
        <taxon>Actinomycetota</taxon>
        <taxon>Actinomycetes</taxon>
        <taxon>Mycobacteriales</taxon>
        <taxon>Mycobacteriaceae</taxon>
        <taxon>Mycolicibacterium</taxon>
    </lineage>
</organism>
<dbReference type="HOGENOM" id="CLU_2155583_0_0_11"/>
<keyword evidence="4" id="KW-1185">Reference proteome</keyword>
<evidence type="ECO:0000313" key="3">
    <source>
        <dbReference type="EMBL" id="AHC24118.1"/>
    </source>
</evidence>
<feature type="signal peptide" evidence="1">
    <location>
        <begin position="1"/>
        <end position="27"/>
    </location>
</feature>